<gene>
    <name evidence="1" type="ORF">FIV01_20790</name>
</gene>
<dbReference type="EMBL" id="CP045352">
    <property type="protein sequence ID" value="QFT28843.1"/>
    <property type="molecule type" value="Genomic_DNA"/>
</dbReference>
<evidence type="ECO:0000313" key="2">
    <source>
        <dbReference type="Proteomes" id="UP000326936"/>
    </source>
</evidence>
<keyword evidence="2" id="KW-1185">Reference proteome</keyword>
<organism evidence="1 2">
    <name type="scientific">Vibrio aquimaris</name>
    <dbReference type="NCBI Taxonomy" id="2587862"/>
    <lineage>
        <taxon>Bacteria</taxon>
        <taxon>Pseudomonadati</taxon>
        <taxon>Pseudomonadota</taxon>
        <taxon>Gammaproteobacteria</taxon>
        <taxon>Vibrionales</taxon>
        <taxon>Vibrionaceae</taxon>
        <taxon>Vibrio</taxon>
    </lineage>
</organism>
<dbReference type="KEGG" id="vaq:FIV01_20790"/>
<reference evidence="1 2" key="1">
    <citation type="submission" date="2019-10" db="EMBL/GenBank/DDBJ databases">
        <title>Complete genome sequence of Vibrio sp. strain THAF100, isolated from non-filtered water from the water column of tank 6 of a marine aquarium containing stony-coral fragments. Water maintained at 26 degree C.</title>
        <authorList>
            <person name="Ruckert C."/>
            <person name="Franco A."/>
            <person name="Kalinowski J."/>
            <person name="Glaeser S."/>
        </authorList>
    </citation>
    <scope>NUCLEOTIDE SEQUENCE [LARGE SCALE GENOMIC DNA]</scope>
    <source>
        <strain evidence="1 2">THAF100</strain>
        <plasmid evidence="2">pthaf100_b</plasmid>
    </source>
</reference>
<dbReference type="Proteomes" id="UP000326936">
    <property type="component" value="Plasmid pTHAF100_b"/>
</dbReference>
<proteinExistence type="predicted"/>
<protein>
    <submittedName>
        <fullName evidence="1">Uncharacterized protein</fullName>
    </submittedName>
</protein>
<keyword evidence="1" id="KW-0614">Plasmid</keyword>
<accession>A0A5P9CSB3</accession>
<sequence length="93" mass="10406">MELDEALDASFGGRWLIGEGDAAREISCRYFFRKGKHIIRSTSLTELEKGTTCQQIATGRSFEVVDSQQVSATRYEQTLQVKGKSGVELSQWS</sequence>
<evidence type="ECO:0000313" key="1">
    <source>
        <dbReference type="EMBL" id="QFT28843.1"/>
    </source>
</evidence>
<name>A0A5P9CSB3_9VIBR</name>
<dbReference type="AlphaFoldDB" id="A0A5P9CSB3"/>
<geneLocation type="plasmid" evidence="2">
    <name>pthaf100_b</name>
</geneLocation>